<dbReference type="WBParaSite" id="JU765_v2.g11413.t2">
    <property type="protein sequence ID" value="JU765_v2.g11413.t2"/>
    <property type="gene ID" value="JU765_v2.g11413"/>
</dbReference>
<dbReference type="Proteomes" id="UP000887576">
    <property type="component" value="Unplaced"/>
</dbReference>
<accession>A0AC34PZ32</accession>
<proteinExistence type="predicted"/>
<organism evidence="1 2">
    <name type="scientific">Panagrolaimus sp. JU765</name>
    <dbReference type="NCBI Taxonomy" id="591449"/>
    <lineage>
        <taxon>Eukaryota</taxon>
        <taxon>Metazoa</taxon>
        <taxon>Ecdysozoa</taxon>
        <taxon>Nematoda</taxon>
        <taxon>Chromadorea</taxon>
        <taxon>Rhabditida</taxon>
        <taxon>Tylenchina</taxon>
        <taxon>Panagrolaimomorpha</taxon>
        <taxon>Panagrolaimoidea</taxon>
        <taxon>Panagrolaimidae</taxon>
        <taxon>Panagrolaimus</taxon>
    </lineage>
</organism>
<evidence type="ECO:0000313" key="1">
    <source>
        <dbReference type="Proteomes" id="UP000887576"/>
    </source>
</evidence>
<reference evidence="2" key="1">
    <citation type="submission" date="2022-11" db="UniProtKB">
        <authorList>
            <consortium name="WormBaseParasite"/>
        </authorList>
    </citation>
    <scope>IDENTIFICATION</scope>
</reference>
<sequence length="879" mass="99630">MADGAQYDSGENSAVGTHKKRPDQQIYRPGMFKRGIDLTQTKPKVENQPPQLEKKLQQVRRKENNEREKNRSLMYIPNQKYHQTLPPTGRERTYSDAPNGYPPNTNYSRRGGGGGGGYRSRDNFDSRSVRSNRQRQTYRPSKFKPPIDTRSEMGQNDDTQSIASTTFSTDTTGFNNGFASELNSRQASFQSLLSADLQNFDWAEAAFEDDFQYPGLEKLPETDSNGHQEDDLSSEKTPTSTPRKVSVTVEQIAKEQPSTLVIPTSGAQNDEKIQKTKQNEFKPKIKEEINDFKENEENKVPEMKIIEKIPKVEAFNGQFTVEANDGSFTIKTPIDRTVLCLKLLNNRLASLDQSDMLEMTESELIEYLKNLSEDYNSLLQNIFDSKNTLKITGSNEEFKSCALEAMKVRQQAERIVKALLVKRTNYALSIVTDIIMKSLFIVSALLVFNLEEAKKYQMIDAFEGIWQKLISTVKTHVTLFGKNVVIQLIALMRSSISKLSEYMKVDEYLDDFIKAVLSSDLSDFSKAFILPENSKNPFDCPENILNFAGIVYQWHGDLSRYQSMILGSTDYDPSLKFYLLSFVFDPNCGKSLNQMGAVASYKSSRRRSLARRRAYGRRMSSIDEQQTPSELLNAVFLFSHALTTKKPFLGSETKLISLLDFQNNGHDSDSNIERLAFTQHFLYLANKAFNNDLTDLSLATDKVISEITEIFSKETETTVFTSLDLVYQIGIFWNLINTEKIEEQPKNCLKKVLMVYLEHLAGNLLNLAEVDNPTDVKTKLEFIASPLSVLAQVFPHIGGNKIPSDSLDLSWLNKIMRALYETDQVSQIILPESLLILHGNKDYPSKNFLLSEKTTDPSSGAILGRLSIITDFLNSFTKE</sequence>
<protein>
    <submittedName>
        <fullName evidence="2">DNA/RNA-binding domain-containing protein</fullName>
    </submittedName>
</protein>
<evidence type="ECO:0000313" key="2">
    <source>
        <dbReference type="WBParaSite" id="JU765_v2.g11413.t2"/>
    </source>
</evidence>
<name>A0AC34PZ32_9BILA</name>